<protein>
    <submittedName>
        <fullName evidence="1">Uncharacterized protein</fullName>
    </submittedName>
</protein>
<reference evidence="1 2" key="1">
    <citation type="submission" date="2020-06" db="EMBL/GenBank/DDBJ databases">
        <title>Transcriptomic and genomic resources for Thalictrum thalictroides and T. hernandezii: Facilitating candidate gene discovery in an emerging model plant lineage.</title>
        <authorList>
            <person name="Arias T."/>
            <person name="Riano-Pachon D.M."/>
            <person name="Di Stilio V.S."/>
        </authorList>
    </citation>
    <scope>NUCLEOTIDE SEQUENCE [LARGE SCALE GENOMIC DNA]</scope>
    <source>
        <strain evidence="2">cv. WT478/WT964</strain>
        <tissue evidence="1">Leaves</tissue>
    </source>
</reference>
<evidence type="ECO:0000313" key="2">
    <source>
        <dbReference type="Proteomes" id="UP000554482"/>
    </source>
</evidence>
<proteinExistence type="predicted"/>
<keyword evidence="2" id="KW-1185">Reference proteome</keyword>
<organism evidence="1 2">
    <name type="scientific">Thalictrum thalictroides</name>
    <name type="common">Rue-anemone</name>
    <name type="synonym">Anemone thalictroides</name>
    <dbReference type="NCBI Taxonomy" id="46969"/>
    <lineage>
        <taxon>Eukaryota</taxon>
        <taxon>Viridiplantae</taxon>
        <taxon>Streptophyta</taxon>
        <taxon>Embryophyta</taxon>
        <taxon>Tracheophyta</taxon>
        <taxon>Spermatophyta</taxon>
        <taxon>Magnoliopsida</taxon>
        <taxon>Ranunculales</taxon>
        <taxon>Ranunculaceae</taxon>
        <taxon>Thalictroideae</taxon>
        <taxon>Thalictrum</taxon>
    </lineage>
</organism>
<evidence type="ECO:0000313" key="1">
    <source>
        <dbReference type="EMBL" id="KAF5201669.1"/>
    </source>
</evidence>
<comment type="caution">
    <text evidence="1">The sequence shown here is derived from an EMBL/GenBank/DDBJ whole genome shotgun (WGS) entry which is preliminary data.</text>
</comment>
<gene>
    <name evidence="1" type="ORF">FRX31_008748</name>
</gene>
<sequence length="89" mass="10123">MFKMISSFAIQSPVQLFESCSILRLDMMPSALLTADSRMCETRNEDSLTVTNKVFWIVISSDLAVVEEEEVQETLERRITAYNLGKSKV</sequence>
<accession>A0A7J6WW86</accession>
<dbReference type="Proteomes" id="UP000554482">
    <property type="component" value="Unassembled WGS sequence"/>
</dbReference>
<dbReference type="EMBL" id="JABWDY010009138">
    <property type="protein sequence ID" value="KAF5201669.1"/>
    <property type="molecule type" value="Genomic_DNA"/>
</dbReference>
<dbReference type="AlphaFoldDB" id="A0A7J6WW86"/>
<name>A0A7J6WW86_THATH</name>